<comment type="caution">
    <text evidence="1">The sequence shown here is derived from an EMBL/GenBank/DDBJ whole genome shotgun (WGS) entry which is preliminary data.</text>
</comment>
<evidence type="ECO:0000313" key="1">
    <source>
        <dbReference type="EMBL" id="GFO61181.1"/>
    </source>
</evidence>
<dbReference type="EMBL" id="BLXX01000012">
    <property type="protein sequence ID" value="GFO61181.1"/>
    <property type="molecule type" value="Genomic_DNA"/>
</dbReference>
<name>A0A6V8MMA8_9BACT</name>
<proteinExistence type="predicted"/>
<dbReference type="RefSeq" id="WP_183355975.1">
    <property type="nucleotide sequence ID" value="NZ_BLXX01000012.1"/>
</dbReference>
<protein>
    <submittedName>
        <fullName evidence="1">Uncharacterized protein</fullName>
    </submittedName>
</protein>
<sequence length="76" mass="8600">MRKVEAEKELSIGQRELSNIKALFQVMELAAEIQADKSSYAVDVDWWGLMELANKQLAAIPQHLEKVEVYLNTLPG</sequence>
<gene>
    <name evidence="1" type="ORF">GMST_35060</name>
</gene>
<dbReference type="AlphaFoldDB" id="A0A6V8MMA8"/>
<organism evidence="1 2">
    <name type="scientific">Geomonas silvestris</name>
    <dbReference type="NCBI Taxonomy" id="2740184"/>
    <lineage>
        <taxon>Bacteria</taxon>
        <taxon>Pseudomonadati</taxon>
        <taxon>Thermodesulfobacteriota</taxon>
        <taxon>Desulfuromonadia</taxon>
        <taxon>Geobacterales</taxon>
        <taxon>Geobacteraceae</taxon>
        <taxon>Geomonas</taxon>
    </lineage>
</organism>
<reference evidence="2" key="1">
    <citation type="submission" date="2020-06" db="EMBL/GenBank/DDBJ databases">
        <title>Draft genomic sequence of Geomonas sp. Red330.</title>
        <authorList>
            <person name="Itoh H."/>
            <person name="Zhenxing X."/>
            <person name="Ushijima N."/>
            <person name="Masuda Y."/>
            <person name="Shiratori Y."/>
            <person name="Senoo K."/>
        </authorList>
    </citation>
    <scope>NUCLEOTIDE SEQUENCE [LARGE SCALE GENOMIC DNA]</scope>
    <source>
        <strain evidence="2">Red330</strain>
    </source>
</reference>
<dbReference type="Proteomes" id="UP000556026">
    <property type="component" value="Unassembled WGS sequence"/>
</dbReference>
<accession>A0A6V8MMA8</accession>
<evidence type="ECO:0000313" key="2">
    <source>
        <dbReference type="Proteomes" id="UP000556026"/>
    </source>
</evidence>
<keyword evidence="2" id="KW-1185">Reference proteome</keyword>